<dbReference type="OrthoDB" id="38105at2157"/>
<dbReference type="KEGG" id="mcn:Mcup_1275"/>
<sequence>MIVRKLGDKVEVEGTVPARCSLSGFKVKIVLEGVRIVDGKCECGSYPCQHISKLYVRYMRYKNENKVKFG</sequence>
<proteinExistence type="predicted"/>
<dbReference type="PROSITE" id="PS50966">
    <property type="entry name" value="ZF_SWIM"/>
    <property type="match status" value="1"/>
</dbReference>
<gene>
    <name evidence="3" type="ordered locus">Mcup_1275</name>
</gene>
<keyword evidence="1" id="KW-0479">Metal-binding</keyword>
<dbReference type="GO" id="GO:0008270">
    <property type="term" value="F:zinc ion binding"/>
    <property type="evidence" value="ECO:0007669"/>
    <property type="project" value="UniProtKB-KW"/>
</dbReference>
<dbReference type="RefSeq" id="WP_013737878.1">
    <property type="nucleotide sequence ID" value="NC_015435.1"/>
</dbReference>
<evidence type="ECO:0000313" key="3">
    <source>
        <dbReference type="EMBL" id="AEB95380.1"/>
    </source>
</evidence>
<dbReference type="HOGENOM" id="CLU_2713024_0_0_2"/>
<accession>F4G3L0</accession>
<keyword evidence="1" id="KW-0863">Zinc-finger</keyword>
<name>F4G3L0_METCR</name>
<protein>
    <submittedName>
        <fullName evidence="3">Zinc finger SWIM domain protein</fullName>
    </submittedName>
</protein>
<dbReference type="PATRIC" id="fig|1006006.8.peg.1271"/>
<dbReference type="eggNOG" id="arCOG08479">
    <property type="taxonomic scope" value="Archaea"/>
</dbReference>
<keyword evidence="4" id="KW-1185">Reference proteome</keyword>
<reference evidence="3 4" key="1">
    <citation type="journal article" date="2011" name="J. Bacteriol.">
        <title>Complete genome sequence of Metallosphaera cuprina, a metal sulfide-oxidizing archaeon from a hot spring.</title>
        <authorList>
            <person name="Liu L.J."/>
            <person name="You X.Y."/>
            <person name="Zheng H."/>
            <person name="Wang S."/>
            <person name="Jiang C.Y."/>
            <person name="Liu S.J."/>
        </authorList>
    </citation>
    <scope>NUCLEOTIDE SEQUENCE [LARGE SCALE GENOMIC DNA]</scope>
    <source>
        <strain evidence="3 4">Ar-4</strain>
    </source>
</reference>
<dbReference type="GeneID" id="10493466"/>
<keyword evidence="1" id="KW-0862">Zinc</keyword>
<dbReference type="AlphaFoldDB" id="F4G3L0"/>
<dbReference type="Proteomes" id="UP000007812">
    <property type="component" value="Chromosome"/>
</dbReference>
<evidence type="ECO:0000256" key="1">
    <source>
        <dbReference type="PROSITE-ProRule" id="PRU00325"/>
    </source>
</evidence>
<dbReference type="InterPro" id="IPR007527">
    <property type="entry name" value="Znf_SWIM"/>
</dbReference>
<evidence type="ECO:0000259" key="2">
    <source>
        <dbReference type="PROSITE" id="PS50966"/>
    </source>
</evidence>
<dbReference type="STRING" id="1006006.Mcup_1275"/>
<evidence type="ECO:0000313" key="4">
    <source>
        <dbReference type="Proteomes" id="UP000007812"/>
    </source>
</evidence>
<dbReference type="EMBL" id="CP002656">
    <property type="protein sequence ID" value="AEB95380.1"/>
    <property type="molecule type" value="Genomic_DNA"/>
</dbReference>
<feature type="domain" description="SWIM-type" evidence="2">
    <location>
        <begin position="25"/>
        <end position="59"/>
    </location>
</feature>
<organism evidence="3 4">
    <name type="scientific">Metallosphaera cuprina (strain Ar-4)</name>
    <dbReference type="NCBI Taxonomy" id="1006006"/>
    <lineage>
        <taxon>Archaea</taxon>
        <taxon>Thermoproteota</taxon>
        <taxon>Thermoprotei</taxon>
        <taxon>Sulfolobales</taxon>
        <taxon>Sulfolobaceae</taxon>
        <taxon>Metallosphaera</taxon>
    </lineage>
</organism>